<reference evidence="1" key="1">
    <citation type="submission" date="2016-10" db="EMBL/GenBank/DDBJ databases">
        <authorList>
            <person name="de Groot N.N."/>
        </authorList>
    </citation>
    <scope>NUCLEOTIDE SEQUENCE [LARGE SCALE GENOMIC DNA]</scope>
    <source>
        <strain evidence="1">AR67</strain>
    </source>
</reference>
<dbReference type="Proteomes" id="UP000182192">
    <property type="component" value="Unassembled WGS sequence"/>
</dbReference>
<dbReference type="RefSeq" id="WP_074962017.1">
    <property type="nucleotide sequence ID" value="NZ_FOKQ01000020.1"/>
</dbReference>
<evidence type="ECO:0000313" key="1">
    <source>
        <dbReference type="EMBL" id="SFC76941.1"/>
    </source>
</evidence>
<sequence length="133" mass="15275">MRSDYKAAKRLAEEAVAEARKNNTSPYLPVLDANEEINNSLKVVKLGLIELPVDRIIGNKEQGRNNAFANNFMPLLEEASEFAIKWWKLYDSFLEEGIRDAIIVYEYMNDYYVQEGNKRVSVSKYGGMEFILA</sequence>
<dbReference type="EMBL" id="FOKQ01000020">
    <property type="protein sequence ID" value="SFC76941.1"/>
    <property type="molecule type" value="Genomic_DNA"/>
</dbReference>
<proteinExistence type="predicted"/>
<organism evidence="1">
    <name type="scientific">Ruminococcus albus</name>
    <dbReference type="NCBI Taxonomy" id="1264"/>
    <lineage>
        <taxon>Bacteria</taxon>
        <taxon>Bacillati</taxon>
        <taxon>Bacillota</taxon>
        <taxon>Clostridia</taxon>
        <taxon>Eubacteriales</taxon>
        <taxon>Oscillospiraceae</taxon>
        <taxon>Ruminococcus</taxon>
    </lineage>
</organism>
<dbReference type="AlphaFoldDB" id="A0A1I1LV27"/>
<protein>
    <submittedName>
        <fullName evidence="1">Uncharacterized protein</fullName>
    </submittedName>
</protein>
<accession>A0A1I1LV27</accession>
<dbReference type="OrthoDB" id="9769871at2"/>
<gene>
    <name evidence="1" type="ORF">SAMN02910406_02352</name>
</gene>
<name>A0A1I1LV27_RUMAL</name>